<dbReference type="RefSeq" id="YP_006590085.1">
    <property type="nucleotide sequence ID" value="NC_018478.1"/>
</dbReference>
<feature type="domain" description="Bunyavirus glycoprotein G2" evidence="20">
    <location>
        <begin position="29"/>
        <end position="309"/>
    </location>
</feature>
<evidence type="ECO:0000256" key="18">
    <source>
        <dbReference type="SAM" id="Phobius"/>
    </source>
</evidence>
<dbReference type="InterPro" id="IPR026400">
    <property type="entry name" value="Bunya_nonstruc_pro_NSm"/>
</dbReference>
<organism evidence="21 22">
    <name type="scientific">Simbu virus</name>
    <dbReference type="NCBI Taxonomy" id="3052441"/>
    <lineage>
        <taxon>Viruses</taxon>
        <taxon>Riboviria</taxon>
        <taxon>Orthornavirae</taxon>
        <taxon>Negarnaviricota</taxon>
        <taxon>Polyploviricotina</taxon>
        <taxon>Bunyaviricetes</taxon>
        <taxon>Elliovirales</taxon>
        <taxon>Peribunyaviridae</taxon>
        <taxon>Orthobunyavirus</taxon>
    </lineage>
</organism>
<feature type="transmembrane region" description="Helical" evidence="18">
    <location>
        <begin position="317"/>
        <end position="336"/>
    </location>
</feature>
<keyword evidence="6 18" id="KW-0812">Transmembrane</keyword>
<keyword evidence="13 18" id="KW-0472">Membrane</keyword>
<feature type="domain" description="Bunyavirus glycoprotein G1" evidence="19">
    <location>
        <begin position="572"/>
        <end position="1348"/>
    </location>
</feature>
<name>J4FCT9_SIMBU</name>
<protein>
    <recommendedName>
        <fullName evidence="4">Envelopment polyprotein</fullName>
    </recommendedName>
    <alternativeName>
        <fullName evidence="17">M polyprotein</fullName>
    </alternativeName>
</protein>
<dbReference type="GO" id="GO:0019062">
    <property type="term" value="P:virion attachment to host cell"/>
    <property type="evidence" value="ECO:0007669"/>
    <property type="project" value="UniProtKB-KW"/>
</dbReference>
<evidence type="ECO:0000256" key="6">
    <source>
        <dbReference type="ARBA" id="ARBA00022692"/>
    </source>
</evidence>
<feature type="transmembrane region" description="Helical" evidence="18">
    <location>
        <begin position="213"/>
        <end position="240"/>
    </location>
</feature>
<keyword evidence="5" id="KW-0945">Host-virus interaction</keyword>
<evidence type="ECO:0000259" key="19">
    <source>
        <dbReference type="Pfam" id="PF03557"/>
    </source>
</evidence>
<evidence type="ECO:0000256" key="14">
    <source>
        <dbReference type="ARBA" id="ARBA00023180"/>
    </source>
</evidence>
<keyword evidence="8" id="KW-1161">Viral attachment to host cell</keyword>
<dbReference type="GO" id="GO:0046718">
    <property type="term" value="P:symbiont entry into host cell"/>
    <property type="evidence" value="ECO:0007669"/>
    <property type="project" value="UniProtKB-KW"/>
</dbReference>
<sequence length="1409" mass="159376">MPSYVGFTILLCATIVASLPLREGTTGSRCFSNGDLVKTINTSTVVSEVCLKDDISLIKSIGEHYKVGNQLAAVLKYFRLYQVKDWHTCNPILDEHGTFMIMNVQEDGLLMPKMHTCRVECDISVNKETGEIVLHSYRLNHYRIAGTIQQAGWFKNKIEIPLENTCENIEITCGLKTMNVHACFRQHKSCTRYFKGSLMPELMIESICTNIELILLTTFILVSSIIMMILTKTYIVYILIPLFYPFVKVYGIIYNKYFKLCKKCLLAVHPFSDCPTTCICGMVYNNTESLKLHRLCSNCTGYRALTKSRRLCKSKGWNIFLCICFGLIFFSFITPVQSECFKFEDLTQEFKSCLSENAQIKERESNNIKTIIAVLVILLTLMAFKIPIVNVYQMITITKCKFCGMLHYKKNLKVGEGYTNKCLFCICSEDKGLVAHTARESCKYYSTKNIDKVFTILLIVILVILIKPIYGTSTDCREFRVDEPTIEQISKCLAIYQNKTSSDRKEQVIESLKQYATKEEIESLNIPDDYEELNTKIEQFTVLEGKIFLEYYKSQTLSEDVNGIKILNDPQNIKWKMYIKHRTMNLCMPHSYKYICRCIHSFKYCSSTATDHESEITTYYRDKAAEYTHDLNLLLDAIKYAVPGLGASILDQIKKDKDYDNIPHITGKLQVYAKNNIHLLGILKFIDHMRSLSVTGLQKGSARLKTIKSISSEPVLRANTVGESPITSCYQAKKATCVSPKGVGTPNQYLLCQSKLYLWPMDGVYVSNRNPSEHCADDTHCHIPINPPKDDISKKVCREHNIETNTDIYSKSVTECSVEKFGTCNVKSVTWQIAVCNGVYYYTSARQHAKGHDITSYCLTASCTEARYPFRKRLCTQTVWDTTYRDKVHIKKLSHTNIENYIAAIQSELSNDLSTHSYRPLKNLPKVIPTYKSISIQGDESKTGVRNAFVKSSLPAITGVSTGLNVKFKDGSELFSLVVFVKKIIVKATYRHIYTTGPTVGINTKHNEICTGTCPKTIPGEKNWLTFSKEHTSNWGCEEWGCLAIGAGCLYGSCQDILKPELRVYKKVGTETREVEVCITMPHETFCNLVDVLQPLISERVQISLETVDVKQLPTLIGIKNGKVLVGDINDLGNTAKKCGSVQITSDSVIGSGTPKFDYICHAAQRKDVIVRRCYDNAYDSCRFLQEDPNYNIAQGTATELHLKTANIGQIDFKVMLGDFDYDVVSRDSTVIINSIKCAGCSDCVEEMACALNIQAESSTTCKVTSNCELYMDRIILDPAVNDYSLKLSCKKDIKIIKVAVCKSASETIPILKQSSVKLDLTSLDESAYIQEHDKKCGTWLCRVKEEGLSIIFEPIFGKISYYWKIFIAVTSAIIGLLALVYICFPVCKRLKGLLEQNERIYQMETKFK</sequence>
<organismHost>
    <name type="scientific">Vertebrata</name>
    <name type="common">vertebrates</name>
    <dbReference type="NCBI Taxonomy" id="7742"/>
</organismHost>
<keyword evidence="22" id="KW-1185">Reference proteome</keyword>
<evidence type="ECO:0000256" key="9">
    <source>
        <dbReference type="ARBA" id="ARBA00022812"/>
    </source>
</evidence>
<gene>
    <name evidence="21" type="primary">Gn-Gc-NSm</name>
</gene>
<dbReference type="InterPro" id="IPR005167">
    <property type="entry name" value="Bunya_G1"/>
</dbReference>
<dbReference type="Proteomes" id="UP000202380">
    <property type="component" value="Genome"/>
</dbReference>
<dbReference type="GeneID" id="13466430"/>
<proteinExistence type="predicted"/>
<evidence type="ECO:0000256" key="16">
    <source>
        <dbReference type="ARBA" id="ARBA00023296"/>
    </source>
</evidence>
<evidence type="ECO:0000313" key="21">
    <source>
        <dbReference type="EMBL" id="CCG93496.1"/>
    </source>
</evidence>
<accession>J4FCT9</accession>
<keyword evidence="14" id="KW-0325">Glycoprotein</keyword>
<dbReference type="Pfam" id="PF03557">
    <property type="entry name" value="Bunya_G1"/>
    <property type="match status" value="1"/>
</dbReference>
<dbReference type="GO" id="GO:0055036">
    <property type="term" value="C:virion membrane"/>
    <property type="evidence" value="ECO:0007669"/>
    <property type="project" value="UniProtKB-SubCell"/>
</dbReference>
<evidence type="ECO:0000256" key="11">
    <source>
        <dbReference type="ARBA" id="ARBA00022870"/>
    </source>
</evidence>
<evidence type="ECO:0000313" key="22">
    <source>
        <dbReference type="Proteomes" id="UP000202380"/>
    </source>
</evidence>
<dbReference type="InterPro" id="IPR005168">
    <property type="entry name" value="Bunya_G2"/>
</dbReference>
<evidence type="ECO:0000256" key="12">
    <source>
        <dbReference type="ARBA" id="ARBA00022989"/>
    </source>
</evidence>
<keyword evidence="15" id="KW-1038">Host endoplasmic reticulum</keyword>
<comment type="subcellular location">
    <subcellularLocation>
        <location evidence="2">Host Golgi apparatus membrane</location>
        <topology evidence="2">Multi-pass membrane protein</topology>
    </subcellularLocation>
    <subcellularLocation>
        <location evidence="3">Host endoplasmic reticulum membrane</location>
    </subcellularLocation>
    <subcellularLocation>
        <location evidence="1">Virion membrane</location>
    </subcellularLocation>
</comment>
<evidence type="ECO:0000256" key="5">
    <source>
        <dbReference type="ARBA" id="ARBA00022581"/>
    </source>
</evidence>
<dbReference type="GO" id="GO:0044003">
    <property type="term" value="P:symbiont-mediated perturbation of host process"/>
    <property type="evidence" value="ECO:0007669"/>
    <property type="project" value="InterPro"/>
</dbReference>
<evidence type="ECO:0000256" key="7">
    <source>
        <dbReference type="ARBA" id="ARBA00022729"/>
    </source>
</evidence>
<evidence type="ECO:0000256" key="1">
    <source>
        <dbReference type="ARBA" id="ARBA00004182"/>
    </source>
</evidence>
<dbReference type="Pfam" id="PF03563">
    <property type="entry name" value="Bunya_G2"/>
    <property type="match status" value="1"/>
</dbReference>
<dbReference type="NCBIfam" id="TIGR04210">
    <property type="entry name" value="bunya_NSm"/>
    <property type="match status" value="1"/>
</dbReference>
<evidence type="ECO:0000256" key="15">
    <source>
        <dbReference type="ARBA" id="ARBA00023184"/>
    </source>
</evidence>
<evidence type="ECO:0000256" key="13">
    <source>
        <dbReference type="ARBA" id="ARBA00023136"/>
    </source>
</evidence>
<keyword evidence="12 18" id="KW-1133">Transmembrane helix</keyword>
<reference evidence="21 22" key="1">
    <citation type="journal article" date="2012" name="Emerg. Infect. Dis.">
        <title>Schmallenberg virus as possible ancestor of Shamonda virus.</title>
        <authorList>
            <person name="Goller K.V."/>
            <person name="Hoper D."/>
            <person name="Schirrmeier H."/>
            <person name="Mettenleiter T.C."/>
            <person name="Beer M."/>
        </authorList>
    </citation>
    <scope>NUCLEOTIDE SEQUENCE [LARGE SCALE GENOMIC DNA]</scope>
    <source>
        <strain evidence="21">SA Ar 53</strain>
    </source>
</reference>
<dbReference type="GO" id="GO:0044178">
    <property type="term" value="C:host cell Golgi membrane"/>
    <property type="evidence" value="ECO:0007669"/>
    <property type="project" value="UniProtKB-SubCell"/>
</dbReference>
<evidence type="ECO:0000256" key="2">
    <source>
        <dbReference type="ARBA" id="ARBA00004252"/>
    </source>
</evidence>
<evidence type="ECO:0000256" key="3">
    <source>
        <dbReference type="ARBA" id="ARBA00004625"/>
    </source>
</evidence>
<feature type="transmembrane region" description="Helical" evidence="18">
    <location>
        <begin position="1362"/>
        <end position="1385"/>
    </location>
</feature>
<dbReference type="GO" id="GO:0044167">
    <property type="term" value="C:host cell endoplasmic reticulum membrane"/>
    <property type="evidence" value="ECO:0007669"/>
    <property type="project" value="UniProtKB-SubCell"/>
</dbReference>
<evidence type="ECO:0000259" key="20">
    <source>
        <dbReference type="Pfam" id="PF03563"/>
    </source>
</evidence>
<keyword evidence="16" id="KW-1160">Virus entry into host cell</keyword>
<dbReference type="KEGG" id="vg:13466430"/>
<feature type="transmembrane region" description="Helical" evidence="18">
    <location>
        <begin position="453"/>
        <end position="470"/>
    </location>
</feature>
<evidence type="ECO:0000256" key="17">
    <source>
        <dbReference type="ARBA" id="ARBA00031199"/>
    </source>
</evidence>
<keyword evidence="11" id="KW-1043">Host membrane</keyword>
<keyword evidence="10" id="KW-0946">Virion</keyword>
<keyword evidence="7" id="KW-0732">Signal</keyword>
<keyword evidence="9" id="KW-1040">Host Golgi apparatus</keyword>
<feature type="transmembrane region" description="Helical" evidence="18">
    <location>
        <begin position="371"/>
        <end position="392"/>
    </location>
</feature>
<evidence type="ECO:0000256" key="8">
    <source>
        <dbReference type="ARBA" id="ARBA00022804"/>
    </source>
</evidence>
<evidence type="ECO:0000256" key="10">
    <source>
        <dbReference type="ARBA" id="ARBA00022844"/>
    </source>
</evidence>
<dbReference type="EMBL" id="HE795109">
    <property type="protein sequence ID" value="CCG93496.1"/>
    <property type="molecule type" value="Genomic_RNA"/>
</dbReference>
<evidence type="ECO:0000256" key="4">
    <source>
        <dbReference type="ARBA" id="ARBA00015294"/>
    </source>
</evidence>